<evidence type="ECO:0000256" key="1">
    <source>
        <dbReference type="SAM" id="MobiDB-lite"/>
    </source>
</evidence>
<sequence length="59" mass="7108">MHYLWNKNGNMNPGESEEKLDPDGLMKQQIQRLVNELMRHVCPKINFQRRSSRWRLRAG</sequence>
<dbReference type="AlphaFoldDB" id="A0A1I3N7I9"/>
<gene>
    <name evidence="2" type="ORF">SAMN05443661_11291</name>
</gene>
<feature type="region of interest" description="Disordered" evidence="1">
    <location>
        <begin position="1"/>
        <end position="22"/>
    </location>
</feature>
<name>A0A1I3N7I9_9EURY</name>
<protein>
    <submittedName>
        <fullName evidence="2">Uncharacterized protein</fullName>
    </submittedName>
</protein>
<evidence type="ECO:0000313" key="2">
    <source>
        <dbReference type="EMBL" id="SFJ05233.1"/>
    </source>
</evidence>
<evidence type="ECO:0000313" key="3">
    <source>
        <dbReference type="Proteomes" id="UP000182829"/>
    </source>
</evidence>
<organism evidence="2 3">
    <name type="scientific">Natronobacterium gregoryi</name>
    <dbReference type="NCBI Taxonomy" id="44930"/>
    <lineage>
        <taxon>Archaea</taxon>
        <taxon>Methanobacteriati</taxon>
        <taxon>Methanobacteriota</taxon>
        <taxon>Stenosarchaea group</taxon>
        <taxon>Halobacteria</taxon>
        <taxon>Halobacteriales</taxon>
        <taxon>Natrialbaceae</taxon>
        <taxon>Natronobacterium</taxon>
    </lineage>
</organism>
<accession>A0A1I3N7I9</accession>
<reference evidence="2 3" key="1">
    <citation type="submission" date="2016-10" db="EMBL/GenBank/DDBJ databases">
        <authorList>
            <person name="de Groot N.N."/>
        </authorList>
    </citation>
    <scope>NUCLEOTIDE SEQUENCE [LARGE SCALE GENOMIC DNA]</scope>
    <source>
        <strain evidence="2 3">SP2</strain>
    </source>
</reference>
<dbReference type="EMBL" id="FORO01000012">
    <property type="protein sequence ID" value="SFJ05233.1"/>
    <property type="molecule type" value="Genomic_DNA"/>
</dbReference>
<dbReference type="Proteomes" id="UP000182829">
    <property type="component" value="Unassembled WGS sequence"/>
</dbReference>
<proteinExistence type="predicted"/>